<feature type="domain" description="Aminoglycoside phosphotransferase" evidence="1">
    <location>
        <begin position="164"/>
        <end position="213"/>
    </location>
</feature>
<accession>A0A8H4RCE0</accession>
<dbReference type="OrthoDB" id="5598852at2759"/>
<sequence length="325" mass="36273">MSDLFETQHEVTQDDCDAYAQNLVKSSVTPVPWQGFHSYTLRSNSGLIIQFRSEASPLSSSTTKLAKQVHGHLALATTYHGLMPNSSVSVWVMEIIAGVGYLFTASTITIAKLDITVIDFAKFYAASWKNPQSPAKDKIYLYTTKLEQLSASLPPRFTKILENTQKNMGLIIDLVPWVLTHQDLSGMNILVDPDTGHITGVVDWADATIEPFGMALWGLESVLGCSGPKGWSYFGSDPSYLHFGCNPSRSRALFWKILLREIECIISDECRHAVNEVRILGILLRYGFRWENGTVSPVKDTTYLDVFLEDELKLAGESHRLEGTY</sequence>
<dbReference type="Pfam" id="PF01636">
    <property type="entry name" value="APH"/>
    <property type="match status" value="1"/>
</dbReference>
<evidence type="ECO:0000313" key="2">
    <source>
        <dbReference type="EMBL" id="KAF4626746.1"/>
    </source>
</evidence>
<comment type="caution">
    <text evidence="2">The sequence shown here is derived from an EMBL/GenBank/DDBJ whole genome shotgun (WGS) entry which is preliminary data.</text>
</comment>
<name>A0A8H4RCE0_9HELO</name>
<evidence type="ECO:0000313" key="3">
    <source>
        <dbReference type="Proteomes" id="UP000566819"/>
    </source>
</evidence>
<dbReference type="Gene3D" id="3.90.1200.10">
    <property type="match status" value="1"/>
</dbReference>
<reference evidence="2 3" key="1">
    <citation type="submission" date="2020-03" db="EMBL/GenBank/DDBJ databases">
        <title>Draft Genome Sequence of Cudoniella acicularis.</title>
        <authorList>
            <person name="Buettner E."/>
            <person name="Kellner H."/>
        </authorList>
    </citation>
    <scope>NUCLEOTIDE SEQUENCE [LARGE SCALE GENOMIC DNA]</scope>
    <source>
        <strain evidence="2 3">DSM 108380</strain>
    </source>
</reference>
<organism evidence="2 3">
    <name type="scientific">Cudoniella acicularis</name>
    <dbReference type="NCBI Taxonomy" id="354080"/>
    <lineage>
        <taxon>Eukaryota</taxon>
        <taxon>Fungi</taxon>
        <taxon>Dikarya</taxon>
        <taxon>Ascomycota</taxon>
        <taxon>Pezizomycotina</taxon>
        <taxon>Leotiomycetes</taxon>
        <taxon>Helotiales</taxon>
        <taxon>Tricladiaceae</taxon>
        <taxon>Cudoniella</taxon>
    </lineage>
</organism>
<dbReference type="InterPro" id="IPR002575">
    <property type="entry name" value="Aminoglycoside_PTrfase"/>
</dbReference>
<dbReference type="Proteomes" id="UP000566819">
    <property type="component" value="Unassembled WGS sequence"/>
</dbReference>
<evidence type="ECO:0000259" key="1">
    <source>
        <dbReference type="Pfam" id="PF01636"/>
    </source>
</evidence>
<dbReference type="SUPFAM" id="SSF56112">
    <property type="entry name" value="Protein kinase-like (PK-like)"/>
    <property type="match status" value="1"/>
</dbReference>
<keyword evidence="3" id="KW-1185">Reference proteome</keyword>
<protein>
    <recommendedName>
        <fullName evidence="1">Aminoglycoside phosphotransferase domain-containing protein</fullName>
    </recommendedName>
</protein>
<proteinExistence type="predicted"/>
<dbReference type="InterPro" id="IPR011009">
    <property type="entry name" value="Kinase-like_dom_sf"/>
</dbReference>
<gene>
    <name evidence="2" type="ORF">G7Y89_g11408</name>
</gene>
<dbReference type="EMBL" id="JAAMPI010001092">
    <property type="protein sequence ID" value="KAF4626746.1"/>
    <property type="molecule type" value="Genomic_DNA"/>
</dbReference>
<dbReference type="AlphaFoldDB" id="A0A8H4RCE0"/>